<dbReference type="Gene3D" id="3.40.50.720">
    <property type="entry name" value="NAD(P)-binding Rossmann-like Domain"/>
    <property type="match status" value="1"/>
</dbReference>
<dbReference type="InterPro" id="IPR036291">
    <property type="entry name" value="NAD(P)-bd_dom_sf"/>
</dbReference>
<dbReference type="AlphaFoldDB" id="A0A0B2U7I6"/>
<evidence type="ECO:0000259" key="1">
    <source>
        <dbReference type="Pfam" id="PF13460"/>
    </source>
</evidence>
<gene>
    <name evidence="2" type="ORF">DH17_15285</name>
</gene>
<dbReference type="SUPFAM" id="SSF51735">
    <property type="entry name" value="NAD(P)-binding Rossmann-fold domains"/>
    <property type="match status" value="1"/>
</dbReference>
<dbReference type="CDD" id="cd05243">
    <property type="entry name" value="SDR_a5"/>
    <property type="match status" value="1"/>
</dbReference>
<organism evidence="2 3">
    <name type="scientific">Acinetobacter oleivorans</name>
    <dbReference type="NCBI Taxonomy" id="1148157"/>
    <lineage>
        <taxon>Bacteria</taxon>
        <taxon>Pseudomonadati</taxon>
        <taxon>Pseudomonadota</taxon>
        <taxon>Gammaproteobacteria</taxon>
        <taxon>Moraxellales</taxon>
        <taxon>Moraxellaceae</taxon>
        <taxon>Acinetobacter</taxon>
    </lineage>
</organism>
<comment type="caution">
    <text evidence="2">The sequence shown here is derived from an EMBL/GenBank/DDBJ whole genome shotgun (WGS) entry which is preliminary data.</text>
</comment>
<accession>A0A0B2U7I6</accession>
<dbReference type="Proteomes" id="UP000031012">
    <property type="component" value="Unassembled WGS sequence"/>
</dbReference>
<proteinExistence type="predicted"/>
<reference evidence="2 3" key="1">
    <citation type="submission" date="2014-03" db="EMBL/GenBank/DDBJ databases">
        <title>Genome sequence of the diesel-degrader and plant-growth promoter Acinetobacter oleivorans PF-1 isolated from the roots of poplar tree.</title>
        <authorList>
            <person name="Gkorezis P."/>
            <person name="van Hamme J."/>
            <person name="Rineau F."/>
            <person name="Vangronsveld J."/>
            <person name="Francetti A."/>
        </authorList>
    </citation>
    <scope>NUCLEOTIDE SEQUENCE [LARGE SCALE GENOMIC DNA]</scope>
    <source>
        <strain evidence="2 3">PF1</strain>
    </source>
</reference>
<name>A0A0B2U7I6_9GAMM</name>
<evidence type="ECO:0000313" key="2">
    <source>
        <dbReference type="EMBL" id="KHN66906.1"/>
    </source>
</evidence>
<dbReference type="Pfam" id="PF13460">
    <property type="entry name" value="NAD_binding_10"/>
    <property type="match status" value="1"/>
</dbReference>
<feature type="domain" description="NAD(P)-binding" evidence="1">
    <location>
        <begin position="7"/>
        <end position="188"/>
    </location>
</feature>
<dbReference type="PANTHER" id="PTHR15020">
    <property type="entry name" value="FLAVIN REDUCTASE-RELATED"/>
    <property type="match status" value="1"/>
</dbReference>
<protein>
    <submittedName>
        <fullName evidence="2">NAD-dependent dehydratase</fullName>
    </submittedName>
</protein>
<dbReference type="InterPro" id="IPR016040">
    <property type="entry name" value="NAD(P)-bd_dom"/>
</dbReference>
<dbReference type="EMBL" id="JHQK01000006">
    <property type="protein sequence ID" value="KHN66906.1"/>
    <property type="molecule type" value="Genomic_DNA"/>
</dbReference>
<evidence type="ECO:0000313" key="3">
    <source>
        <dbReference type="Proteomes" id="UP000031012"/>
    </source>
</evidence>
<sequence length="215" mass="23538">MNILVVGANGRVGSHLVNTLAEMGHSVFAGARIDSLSFTDPSIHFFELDLLEDLQKIIQRFESVNIDVIYFTAGSRGKNLLQVDAFGAVKVMQAAKAVGIRRFIMLSSVFALQPERWGESFLQNITDYNIAKFFADHWLVHQSNLDFTILQPGALQENLGSGRIKINVSEPLSNSIDNVVETLANILSAPNTIGQVITMADGDIPIIEALNQVSP</sequence>
<dbReference type="PANTHER" id="PTHR15020:SF50">
    <property type="entry name" value="UPF0659 PROTEIN YMR090W"/>
    <property type="match status" value="1"/>
</dbReference>